<keyword evidence="2" id="KW-0378">Hydrolase</keyword>
<reference evidence="2 3" key="1">
    <citation type="submission" date="2020-08" db="EMBL/GenBank/DDBJ databases">
        <title>Genomic Encyclopedia of Type Strains, Phase III (KMG-III): the genomes of soil and plant-associated and newly described type strains.</title>
        <authorList>
            <person name="Whitman W."/>
        </authorList>
    </citation>
    <scope>NUCLEOTIDE SEQUENCE [LARGE SCALE GENOMIC DNA]</scope>
    <source>
        <strain evidence="2 3">CECT 8305</strain>
    </source>
</reference>
<dbReference type="GO" id="GO:0016787">
    <property type="term" value="F:hydrolase activity"/>
    <property type="evidence" value="ECO:0007669"/>
    <property type="project" value="UniProtKB-KW"/>
</dbReference>
<feature type="region of interest" description="Disordered" evidence="1">
    <location>
        <begin position="84"/>
        <end position="112"/>
    </location>
</feature>
<dbReference type="EMBL" id="JACHJL010000007">
    <property type="protein sequence ID" value="MBB5936217.1"/>
    <property type="molecule type" value="Genomic_DNA"/>
</dbReference>
<accession>A0A7W9QBY8</accession>
<keyword evidence="3" id="KW-1185">Reference proteome</keyword>
<dbReference type="InterPro" id="IPR032466">
    <property type="entry name" value="Metal_Hydrolase"/>
</dbReference>
<proteinExistence type="predicted"/>
<organism evidence="2 3">
    <name type="scientific">Streptomyces zagrosensis</name>
    <dbReference type="NCBI Taxonomy" id="1042984"/>
    <lineage>
        <taxon>Bacteria</taxon>
        <taxon>Bacillati</taxon>
        <taxon>Actinomycetota</taxon>
        <taxon>Actinomycetes</taxon>
        <taxon>Kitasatosporales</taxon>
        <taxon>Streptomycetaceae</taxon>
        <taxon>Streptomyces</taxon>
    </lineage>
</organism>
<gene>
    <name evidence="2" type="ORF">FHS42_003292</name>
</gene>
<evidence type="ECO:0000313" key="2">
    <source>
        <dbReference type="EMBL" id="MBB5936217.1"/>
    </source>
</evidence>
<evidence type="ECO:0000256" key="1">
    <source>
        <dbReference type="SAM" id="MobiDB-lite"/>
    </source>
</evidence>
<feature type="compositionally biased region" description="Low complexity" evidence="1">
    <location>
        <begin position="84"/>
        <end position="99"/>
    </location>
</feature>
<sequence>MRAAVVGPKAHIDVGIWGGAIPGNLGESHVLHEAGVFGFTCFLSPSGVAEFPQLDRADLAAVLGELALFGGLRIAHAGVAHHLASAPPPAARATPTSLPHGRERPRKRPSPR</sequence>
<name>A0A7W9QBY8_9ACTN</name>
<dbReference type="SUPFAM" id="SSF51556">
    <property type="entry name" value="Metallo-dependent hydrolases"/>
    <property type="match status" value="1"/>
</dbReference>
<comment type="caution">
    <text evidence="2">The sequence shown here is derived from an EMBL/GenBank/DDBJ whole genome shotgun (WGS) entry which is preliminary data.</text>
</comment>
<feature type="compositionally biased region" description="Basic residues" evidence="1">
    <location>
        <begin position="103"/>
        <end position="112"/>
    </location>
</feature>
<dbReference type="Proteomes" id="UP000588098">
    <property type="component" value="Unassembled WGS sequence"/>
</dbReference>
<evidence type="ECO:0000313" key="3">
    <source>
        <dbReference type="Proteomes" id="UP000588098"/>
    </source>
</evidence>
<dbReference type="AlphaFoldDB" id="A0A7W9QBY8"/>
<dbReference type="Gene3D" id="3.20.20.140">
    <property type="entry name" value="Metal-dependent hydrolases"/>
    <property type="match status" value="1"/>
</dbReference>
<protein>
    <submittedName>
        <fullName evidence="2">Dihydroorotase-like cyclic amidohydrolase</fullName>
    </submittedName>
</protein>